<evidence type="ECO:0000313" key="4">
    <source>
        <dbReference type="Proteomes" id="UP000233524"/>
    </source>
</evidence>
<keyword evidence="2" id="KW-0812">Transmembrane</keyword>
<reference evidence="3 4" key="1">
    <citation type="journal article" date="2017" name="G3 (Bethesda)">
        <title>First Draft Genome Sequence of the Pathogenic Fungus Lomentospora prolificans (Formerly Scedosporium prolificans).</title>
        <authorList>
            <person name="Luo R."/>
            <person name="Zimin A."/>
            <person name="Workman R."/>
            <person name="Fan Y."/>
            <person name="Pertea G."/>
            <person name="Grossman N."/>
            <person name="Wear M.P."/>
            <person name="Jia B."/>
            <person name="Miller H."/>
            <person name="Casadevall A."/>
            <person name="Timp W."/>
            <person name="Zhang S.X."/>
            <person name="Salzberg S.L."/>
        </authorList>
    </citation>
    <scope>NUCLEOTIDE SEQUENCE [LARGE SCALE GENOMIC DNA]</scope>
    <source>
        <strain evidence="3 4">JHH-5317</strain>
    </source>
</reference>
<dbReference type="InParanoid" id="A0A2N3N3E6"/>
<dbReference type="InterPro" id="IPR044926">
    <property type="entry name" value="RGS_subdomain_2"/>
</dbReference>
<dbReference type="Gene3D" id="1.10.167.10">
    <property type="entry name" value="Regulator of G-protein Signalling 4, domain 2"/>
    <property type="match status" value="1"/>
</dbReference>
<dbReference type="Proteomes" id="UP000233524">
    <property type="component" value="Unassembled WGS sequence"/>
</dbReference>
<dbReference type="PANTHER" id="PTHR39466">
    <property type="entry name" value="RGS DOMAIN-CONTAINING PROTEIN"/>
    <property type="match status" value="1"/>
</dbReference>
<proteinExistence type="predicted"/>
<evidence type="ECO:0000256" key="2">
    <source>
        <dbReference type="SAM" id="Phobius"/>
    </source>
</evidence>
<evidence type="ECO:0000313" key="3">
    <source>
        <dbReference type="EMBL" id="PKS06960.1"/>
    </source>
</evidence>
<dbReference type="AlphaFoldDB" id="A0A2N3N3E6"/>
<feature type="region of interest" description="Disordered" evidence="1">
    <location>
        <begin position="100"/>
        <end position="119"/>
    </location>
</feature>
<dbReference type="InterPro" id="IPR036305">
    <property type="entry name" value="RGS_sf"/>
</dbReference>
<keyword evidence="2" id="KW-1133">Transmembrane helix</keyword>
<dbReference type="STRING" id="41688.A0A2N3N3E6"/>
<feature type="compositionally biased region" description="Polar residues" evidence="1">
    <location>
        <begin position="150"/>
        <end position="159"/>
    </location>
</feature>
<feature type="transmembrane region" description="Helical" evidence="2">
    <location>
        <begin position="414"/>
        <end position="436"/>
    </location>
</feature>
<evidence type="ECO:0008006" key="5">
    <source>
        <dbReference type="Google" id="ProtNLM"/>
    </source>
</evidence>
<feature type="transmembrane region" description="Helical" evidence="2">
    <location>
        <begin position="299"/>
        <end position="321"/>
    </location>
</feature>
<keyword evidence="4" id="KW-1185">Reference proteome</keyword>
<protein>
    <recommendedName>
        <fullName evidence="5">RGS domain-containing protein</fullName>
    </recommendedName>
</protein>
<feature type="transmembrane region" description="Helical" evidence="2">
    <location>
        <begin position="268"/>
        <end position="287"/>
    </location>
</feature>
<feature type="region of interest" description="Disordered" evidence="1">
    <location>
        <begin position="135"/>
        <end position="164"/>
    </location>
</feature>
<name>A0A2N3N3E6_9PEZI</name>
<keyword evidence="2" id="KW-0472">Membrane</keyword>
<dbReference type="OrthoDB" id="3232309at2759"/>
<comment type="caution">
    <text evidence="3">The sequence shown here is derived from an EMBL/GenBank/DDBJ whole genome shotgun (WGS) entry which is preliminary data.</text>
</comment>
<dbReference type="SUPFAM" id="SSF48097">
    <property type="entry name" value="Regulator of G-protein signaling, RGS"/>
    <property type="match status" value="1"/>
</dbReference>
<dbReference type="PANTHER" id="PTHR39466:SF1">
    <property type="entry name" value="RGS DOMAIN-CONTAINING PROTEIN"/>
    <property type="match status" value="1"/>
</dbReference>
<sequence length="444" mass="50447">MTLLTYRGPGRKRSRALDKADTFNFEALEKKAKATKKWIHPNLRFEEIVKNKTPQPCSLNDFMDYLVYVEREAETLQFFLWYCDYVKRWMALPAKKKSIAPKWDPENKRPVTSHSRHGSLKEKVKLGAILDILDTEEQNNSPAPERVHRSNSSATNFSLPRSPGPVAMEMTEEKGGSQTWEPFSAQPYRDEINQIIRHYIMAGSPRQLQLSAADRAACVHAAEHTTHPSALLPAFISAEAVLRGELHPNFINWSVCNTNRALIILIRILNILMLLIAIGLNVLLIIMDWPKLWRTTTGPLWVMAFCGLIASASGMCMFLHFKNRKQLRPWEQPSDIETESFRRSKRHLRKNTADSVMSFVDPLRKESLQALGCKNDFSEEEWVTIYEKKSVFAKITDPTAPIENRHVIVLQDGVIAGSIIWGTLLGVAVTAGLVFVPSMSDMFS</sequence>
<dbReference type="EMBL" id="NLAX01000701">
    <property type="protein sequence ID" value="PKS06960.1"/>
    <property type="molecule type" value="Genomic_DNA"/>
</dbReference>
<evidence type="ECO:0000256" key="1">
    <source>
        <dbReference type="SAM" id="MobiDB-lite"/>
    </source>
</evidence>
<dbReference type="VEuPathDB" id="FungiDB:jhhlp_005556"/>
<accession>A0A2N3N3E6</accession>
<organism evidence="3 4">
    <name type="scientific">Lomentospora prolificans</name>
    <dbReference type="NCBI Taxonomy" id="41688"/>
    <lineage>
        <taxon>Eukaryota</taxon>
        <taxon>Fungi</taxon>
        <taxon>Dikarya</taxon>
        <taxon>Ascomycota</taxon>
        <taxon>Pezizomycotina</taxon>
        <taxon>Sordariomycetes</taxon>
        <taxon>Hypocreomycetidae</taxon>
        <taxon>Microascales</taxon>
        <taxon>Microascaceae</taxon>
        <taxon>Lomentospora</taxon>
    </lineage>
</organism>
<gene>
    <name evidence="3" type="ORF">jhhlp_005556</name>
</gene>